<accession>A0AA49X4T0</accession>
<organism evidence="1">
    <name type="scientific">Staphylococcus phage HS06</name>
    <dbReference type="NCBI Taxonomy" id="3056400"/>
    <lineage>
        <taxon>Viruses</taxon>
    </lineage>
</organism>
<proteinExistence type="predicted"/>
<dbReference type="EMBL" id="OQ890314">
    <property type="protein sequence ID" value="WLJ25696.1"/>
    <property type="molecule type" value="Genomic_DNA"/>
</dbReference>
<evidence type="ECO:0000313" key="1">
    <source>
        <dbReference type="EMBL" id="WLJ25696.1"/>
    </source>
</evidence>
<protein>
    <submittedName>
        <fullName evidence="1">Uncharacterized protein</fullName>
    </submittedName>
</protein>
<reference evidence="1" key="1">
    <citation type="submission" date="2023-04" db="EMBL/GenBank/DDBJ databases">
        <title>The human skin virome in hidradenitis suppurativa patients.</title>
        <authorList>
            <person name="Jansen D."/>
        </authorList>
    </citation>
    <scope>NUCLEOTIDE SEQUENCE</scope>
    <source>
        <strain evidence="1">VC3_JansenPhageC</strain>
    </source>
</reference>
<sequence>MLNRLLYEWAVYKLYVRLLTNYVLLLLGYP</sequence>
<name>A0AA49X4T0_9VIRU</name>